<name>A0ABC9FKE4_9POAL</name>
<feature type="domain" description="F-box" evidence="1">
    <location>
        <begin position="9"/>
        <end position="48"/>
    </location>
</feature>
<dbReference type="Pfam" id="PF00646">
    <property type="entry name" value="F-box"/>
    <property type="match status" value="1"/>
</dbReference>
<evidence type="ECO:0000259" key="2">
    <source>
        <dbReference type="Pfam" id="PF23635"/>
    </source>
</evidence>
<dbReference type="InterPro" id="IPR056594">
    <property type="entry name" value="AT5G49610-like_b-prop"/>
</dbReference>
<protein>
    <recommendedName>
        <fullName evidence="5">F-box domain-containing protein</fullName>
    </recommendedName>
</protein>
<gene>
    <name evidence="3" type="ORF">URODEC1_LOCUS106538</name>
</gene>
<dbReference type="InterPro" id="IPR036047">
    <property type="entry name" value="F-box-like_dom_sf"/>
</dbReference>
<dbReference type="PANTHER" id="PTHR32133:SF359">
    <property type="entry name" value="F-BOX DOMAIN-CONTAINING PROTEIN"/>
    <property type="match status" value="1"/>
</dbReference>
<evidence type="ECO:0000313" key="4">
    <source>
        <dbReference type="Proteomes" id="UP001497457"/>
    </source>
</evidence>
<dbReference type="InterPro" id="IPR001810">
    <property type="entry name" value="F-box_dom"/>
</dbReference>
<feature type="domain" description="F-box protein AT5G49610-like beta-propeller" evidence="2">
    <location>
        <begin position="95"/>
        <end position="361"/>
    </location>
</feature>
<dbReference type="SUPFAM" id="SSF81383">
    <property type="entry name" value="F-box domain"/>
    <property type="match status" value="1"/>
</dbReference>
<dbReference type="PANTHER" id="PTHR32133">
    <property type="entry name" value="OS07G0120400 PROTEIN"/>
    <property type="match status" value="1"/>
</dbReference>
<dbReference type="EMBL" id="OZ075116">
    <property type="protein sequence ID" value="CAL5077169.1"/>
    <property type="molecule type" value="Genomic_DNA"/>
</dbReference>
<evidence type="ECO:0000259" key="1">
    <source>
        <dbReference type="Pfam" id="PF00646"/>
    </source>
</evidence>
<accession>A0ABC9FKE4</accession>
<dbReference type="Pfam" id="PF23635">
    <property type="entry name" value="Beta-prop_AT5G49610-like"/>
    <property type="match status" value="1"/>
</dbReference>
<evidence type="ECO:0008006" key="5">
    <source>
        <dbReference type="Google" id="ProtNLM"/>
    </source>
</evidence>
<sequence length="375" mass="41049">MAPPPALMDDLIGEILLRLPPDDPACLFRAALVCKPWRRLLSDDAFLRRYRAFHRTPPVLGFFHDGHHIFRFVPRFFPVCGASPIPHPDPDCWTVDCRHGRVLLHSLATSHLMVWDPIAGDHEEIPLPVNEDDEESELFTAAVICASGGCSHLDCRRGPYLIVFAGADSDDEGGVAWARVYSSVSNDWSTLVSVHLGPVLDAGDVMGKSLLAGDALYFTIEEGRRILKYEYDMVEQELSVIKAPPVIAGNMALVTAEGGGLGAAGVKGYSLHLWSWWIGPDSIGEWVPDRVIELDKMISIGIGDPTTKLNVIGFAEGAGSIFINANDSIFIVEVKSGTVRKTIGKRGDFSSIFPFVSFYTPDHGSTTLRVSMSME</sequence>
<keyword evidence="4" id="KW-1185">Reference proteome</keyword>
<reference evidence="3" key="1">
    <citation type="submission" date="2024-10" db="EMBL/GenBank/DDBJ databases">
        <authorList>
            <person name="Ryan C."/>
        </authorList>
    </citation>
    <scope>NUCLEOTIDE SEQUENCE [LARGE SCALE GENOMIC DNA]</scope>
</reference>
<dbReference type="AlphaFoldDB" id="A0ABC9FKE4"/>
<dbReference type="Proteomes" id="UP001497457">
    <property type="component" value="Chromosome 6rd"/>
</dbReference>
<evidence type="ECO:0000313" key="3">
    <source>
        <dbReference type="EMBL" id="CAL5077169.1"/>
    </source>
</evidence>
<organism evidence="3 4">
    <name type="scientific">Urochloa decumbens</name>
    <dbReference type="NCBI Taxonomy" id="240449"/>
    <lineage>
        <taxon>Eukaryota</taxon>
        <taxon>Viridiplantae</taxon>
        <taxon>Streptophyta</taxon>
        <taxon>Embryophyta</taxon>
        <taxon>Tracheophyta</taxon>
        <taxon>Spermatophyta</taxon>
        <taxon>Magnoliopsida</taxon>
        <taxon>Liliopsida</taxon>
        <taxon>Poales</taxon>
        <taxon>Poaceae</taxon>
        <taxon>PACMAD clade</taxon>
        <taxon>Panicoideae</taxon>
        <taxon>Panicodae</taxon>
        <taxon>Paniceae</taxon>
        <taxon>Melinidinae</taxon>
        <taxon>Urochloa</taxon>
    </lineage>
</organism>
<dbReference type="Gene3D" id="1.20.1280.50">
    <property type="match status" value="1"/>
</dbReference>
<proteinExistence type="predicted"/>